<sequence length="378" mass="41141">MTSLPCSSMKQVQQALSDLARGQPVLVFDDETRENEGDLILAAQHATPEAINFMITHGKGLVCLALTPSQINHLGLPLMEWPGHERPTLGTAFTVSIGSKSEVTTGISAADRAHTIRLASDPKCNPDKLICPGHIFPLRAQPGGVIQRAGHTESAVDLTRLAGLTPAGVTCEVIDEHGVPARTTALRSFAQKHQLCLVTVKDLIYYRLSTEKLVWPTQQTPFLDLQEEQTRWVLHEFDSALPDISLAALVRTQKEPSSPPLCLFSIDPKGSAALYTLLKRGEASTLFQEMNEYCADILLLYKNKSDAHRGISSPPSLASDSLSPLSDSSSIDPTKRIQISGLEAQVLRHLSSSQIRLREKEQVFASEVESLGIKVIGS</sequence>
<name>A0A1L6MVF8_9BACT</name>
<feature type="binding site" evidence="14">
    <location>
        <position position="34"/>
    </location>
    <ligand>
        <name>Mg(2+)</name>
        <dbReference type="ChEBI" id="CHEBI:18420"/>
        <label>2</label>
    </ligand>
</feature>
<accession>A0A1L6MVF8</accession>
<reference evidence="16 17" key="1">
    <citation type="submission" date="2016-08" db="EMBL/GenBank/DDBJ databases">
        <title>Identification and validation of antigenic proteins from Pajaroellobacter abortibovis using de-novo genome sequence assembly and reverse vaccinology.</title>
        <authorList>
            <person name="Welly B.T."/>
            <person name="Miller M.R."/>
            <person name="Stott J.L."/>
            <person name="Blanchard M.T."/>
            <person name="Islas-Trejo A.D."/>
            <person name="O'Rourke S.M."/>
            <person name="Young A.E."/>
            <person name="Medrano J.F."/>
            <person name="Van Eenennaam A.L."/>
        </authorList>
    </citation>
    <scope>NUCLEOTIDE SEQUENCE [LARGE SCALE GENOMIC DNA]</scope>
    <source>
        <strain evidence="16 17">BTF92-0548A/99-0131</strain>
    </source>
</reference>
<proteinExistence type="inferred from homology"/>
<evidence type="ECO:0000256" key="1">
    <source>
        <dbReference type="ARBA" id="ARBA00000141"/>
    </source>
</evidence>
<evidence type="ECO:0000256" key="12">
    <source>
        <dbReference type="ARBA" id="ARBA00023211"/>
    </source>
</evidence>
<feature type="binding site" evidence="14">
    <location>
        <position position="38"/>
    </location>
    <ligand>
        <name>D-ribulose 5-phosphate</name>
        <dbReference type="ChEBI" id="CHEBI:58121"/>
    </ligand>
</feature>
<keyword evidence="11 14" id="KW-0460">Magnesium</keyword>
<evidence type="ECO:0000256" key="3">
    <source>
        <dbReference type="ARBA" id="ARBA00002284"/>
    </source>
</evidence>
<protein>
    <recommendedName>
        <fullName evidence="8 14">3,4-dihydroxy-2-butanone 4-phosphate synthase</fullName>
        <shortName evidence="14">DHBP synthase</shortName>
        <ecNumber evidence="7 14">4.1.99.12</ecNumber>
    </recommendedName>
</protein>
<evidence type="ECO:0000256" key="6">
    <source>
        <dbReference type="ARBA" id="ARBA00008976"/>
    </source>
</evidence>
<evidence type="ECO:0000256" key="4">
    <source>
        <dbReference type="ARBA" id="ARBA00004904"/>
    </source>
</evidence>
<evidence type="ECO:0000256" key="10">
    <source>
        <dbReference type="ARBA" id="ARBA00022723"/>
    </source>
</evidence>
<organism evidence="16 17">
    <name type="scientific">Pajaroellobacter abortibovis</name>
    <dbReference type="NCBI Taxonomy" id="1882918"/>
    <lineage>
        <taxon>Bacteria</taxon>
        <taxon>Pseudomonadati</taxon>
        <taxon>Myxococcota</taxon>
        <taxon>Polyangia</taxon>
        <taxon>Polyangiales</taxon>
        <taxon>Polyangiaceae</taxon>
    </lineage>
</organism>
<dbReference type="AlphaFoldDB" id="A0A1L6MVF8"/>
<dbReference type="Pfam" id="PF00926">
    <property type="entry name" value="DHBP_synthase"/>
    <property type="match status" value="1"/>
</dbReference>
<dbReference type="GO" id="GO:0008686">
    <property type="term" value="F:3,4-dihydroxy-2-butanone-4-phosphate synthase activity"/>
    <property type="evidence" value="ECO:0007669"/>
    <property type="project" value="UniProtKB-UniRule"/>
</dbReference>
<dbReference type="PANTHER" id="PTHR21327">
    <property type="entry name" value="GTP CYCLOHYDROLASE II-RELATED"/>
    <property type="match status" value="1"/>
</dbReference>
<evidence type="ECO:0000313" key="16">
    <source>
        <dbReference type="EMBL" id="APR99530.1"/>
    </source>
</evidence>
<evidence type="ECO:0000256" key="5">
    <source>
        <dbReference type="ARBA" id="ARBA00005520"/>
    </source>
</evidence>
<dbReference type="GO" id="GO:0005829">
    <property type="term" value="C:cytosol"/>
    <property type="evidence" value="ECO:0007669"/>
    <property type="project" value="TreeGrafter"/>
</dbReference>
<evidence type="ECO:0000256" key="13">
    <source>
        <dbReference type="ARBA" id="ARBA00023239"/>
    </source>
</evidence>
<keyword evidence="13 14" id="KW-0456">Lyase</keyword>
<dbReference type="UniPathway" id="UPA00275">
    <property type="reaction ID" value="UER00399"/>
</dbReference>
<feature type="site" description="Essential for catalytic activity" evidence="14">
    <location>
        <position position="172"/>
    </location>
</feature>
<evidence type="ECO:0000256" key="11">
    <source>
        <dbReference type="ARBA" id="ARBA00022842"/>
    </source>
</evidence>
<feature type="binding site" evidence="14">
    <location>
        <begin position="33"/>
        <end position="34"/>
    </location>
    <ligand>
        <name>D-ribulose 5-phosphate</name>
        <dbReference type="ChEBI" id="CHEBI:58121"/>
    </ligand>
</feature>
<dbReference type="HAMAP" id="MF_00180">
    <property type="entry name" value="RibB"/>
    <property type="match status" value="1"/>
</dbReference>
<evidence type="ECO:0000313" key="17">
    <source>
        <dbReference type="Proteomes" id="UP000185544"/>
    </source>
</evidence>
<dbReference type="InterPro" id="IPR000422">
    <property type="entry name" value="DHBP_synthase_RibB"/>
</dbReference>
<dbReference type="EMBL" id="CP016908">
    <property type="protein sequence ID" value="APR99530.1"/>
    <property type="molecule type" value="Genomic_DNA"/>
</dbReference>
<comment type="similarity">
    <text evidence="5">In the N-terminal section; belongs to the DHBP synthase family.</text>
</comment>
<comment type="similarity">
    <text evidence="6">In the C-terminal section; belongs to the GTP cyclohydrolase II family.</text>
</comment>
<dbReference type="GO" id="GO:0030145">
    <property type="term" value="F:manganese ion binding"/>
    <property type="evidence" value="ECO:0007669"/>
    <property type="project" value="UniProtKB-UniRule"/>
</dbReference>
<evidence type="ECO:0000256" key="7">
    <source>
        <dbReference type="ARBA" id="ARBA00012153"/>
    </source>
</evidence>
<dbReference type="KEGG" id="pabo:BCY86_01670"/>
<comment type="similarity">
    <text evidence="14">Belongs to the DHBP synthase family.</text>
</comment>
<dbReference type="RefSeq" id="WP_075276177.1">
    <property type="nucleotide sequence ID" value="NZ_CP016908.1"/>
</dbReference>
<dbReference type="GO" id="GO:0009231">
    <property type="term" value="P:riboflavin biosynthetic process"/>
    <property type="evidence" value="ECO:0007669"/>
    <property type="project" value="UniProtKB-UniRule"/>
</dbReference>
<comment type="cofactor">
    <cofactor evidence="2">
        <name>Mn(2+)</name>
        <dbReference type="ChEBI" id="CHEBI:29035"/>
    </cofactor>
</comment>
<comment type="cofactor">
    <cofactor evidence="14">
        <name>Mg(2+)</name>
        <dbReference type="ChEBI" id="CHEBI:18420"/>
    </cofactor>
    <cofactor evidence="14">
        <name>Mn(2+)</name>
        <dbReference type="ChEBI" id="CHEBI:29035"/>
    </cofactor>
    <text evidence="14">Binds 2 divalent metal cations per subunit. Magnesium or manganese.</text>
</comment>
<keyword evidence="9 14" id="KW-0686">Riboflavin biosynthesis</keyword>
<evidence type="ECO:0000256" key="9">
    <source>
        <dbReference type="ARBA" id="ARBA00022619"/>
    </source>
</evidence>
<comment type="subunit">
    <text evidence="14">Homodimer.</text>
</comment>
<dbReference type="STRING" id="1882918.BCY86_01670"/>
<evidence type="ECO:0000256" key="2">
    <source>
        <dbReference type="ARBA" id="ARBA00001936"/>
    </source>
</evidence>
<feature type="binding site" evidence="14">
    <location>
        <position position="34"/>
    </location>
    <ligand>
        <name>Mg(2+)</name>
        <dbReference type="ChEBI" id="CHEBI:18420"/>
        <label>1</label>
    </ligand>
</feature>
<feature type="binding site" evidence="14">
    <location>
        <position position="151"/>
    </location>
    <ligand>
        <name>Mg(2+)</name>
        <dbReference type="ChEBI" id="CHEBI:18420"/>
        <label>2</label>
    </ligand>
</feature>
<feature type="binding site" evidence="14">
    <location>
        <begin position="148"/>
        <end position="152"/>
    </location>
    <ligand>
        <name>D-ribulose 5-phosphate</name>
        <dbReference type="ChEBI" id="CHEBI:58121"/>
    </ligand>
</feature>
<dbReference type="EC" id="4.1.99.12" evidence="7 14"/>
<evidence type="ECO:0000256" key="8">
    <source>
        <dbReference type="ARBA" id="ARBA00018836"/>
    </source>
</evidence>
<keyword evidence="17" id="KW-1185">Reference proteome</keyword>
<dbReference type="Proteomes" id="UP000185544">
    <property type="component" value="Chromosome"/>
</dbReference>
<gene>
    <name evidence="14" type="primary">ribB</name>
    <name evidence="16" type="ORF">BCY86_01670</name>
</gene>
<dbReference type="SUPFAM" id="SSF55821">
    <property type="entry name" value="YrdC/RibB"/>
    <property type="match status" value="1"/>
</dbReference>
<dbReference type="GO" id="GO:0000287">
    <property type="term" value="F:magnesium ion binding"/>
    <property type="evidence" value="ECO:0007669"/>
    <property type="project" value="UniProtKB-UniRule"/>
</dbReference>
<dbReference type="InterPro" id="IPR017945">
    <property type="entry name" value="DHBP_synth_RibB-like_a/b_dom"/>
</dbReference>
<dbReference type="NCBIfam" id="TIGR00506">
    <property type="entry name" value="ribB"/>
    <property type="match status" value="1"/>
</dbReference>
<keyword evidence="12 14" id="KW-0464">Manganese</keyword>
<evidence type="ECO:0000256" key="14">
    <source>
        <dbReference type="HAMAP-Rule" id="MF_00180"/>
    </source>
</evidence>
<comment type="pathway">
    <text evidence="4 14">Cofactor biosynthesis; riboflavin biosynthesis; 2-hydroxy-3-oxobutyl phosphate from D-ribulose 5-phosphate: step 1/1.</text>
</comment>
<dbReference type="PANTHER" id="PTHR21327:SF18">
    <property type="entry name" value="3,4-DIHYDROXY-2-BUTANONE 4-PHOSPHATE SYNTHASE"/>
    <property type="match status" value="1"/>
</dbReference>
<comment type="function">
    <text evidence="3 14">Catalyzes the conversion of D-ribulose 5-phosphate to formate and 3,4-dihydroxy-2-butanone 4-phosphate.</text>
</comment>
<keyword evidence="10 14" id="KW-0479">Metal-binding</keyword>
<feature type="region of interest" description="Disordered" evidence="15">
    <location>
        <begin position="312"/>
        <end position="332"/>
    </location>
</feature>
<dbReference type="FunFam" id="3.90.870.10:FF:000001">
    <property type="entry name" value="Riboflavin biosynthesis protein RibBA"/>
    <property type="match status" value="1"/>
</dbReference>
<feature type="site" description="Essential for catalytic activity" evidence="14">
    <location>
        <position position="134"/>
    </location>
</feature>
<dbReference type="OrthoDB" id="9793111at2"/>
<dbReference type="Gene3D" id="3.90.870.10">
    <property type="entry name" value="DHBP synthase"/>
    <property type="match status" value="1"/>
</dbReference>
<comment type="catalytic activity">
    <reaction evidence="1 14">
        <text>D-ribulose 5-phosphate = (2S)-2-hydroxy-3-oxobutyl phosphate + formate + H(+)</text>
        <dbReference type="Rhea" id="RHEA:18457"/>
        <dbReference type="ChEBI" id="CHEBI:15378"/>
        <dbReference type="ChEBI" id="CHEBI:15740"/>
        <dbReference type="ChEBI" id="CHEBI:58121"/>
        <dbReference type="ChEBI" id="CHEBI:58830"/>
        <dbReference type="EC" id="4.1.99.12"/>
    </reaction>
</comment>
<evidence type="ECO:0000256" key="15">
    <source>
        <dbReference type="SAM" id="MobiDB-lite"/>
    </source>
</evidence>